<dbReference type="EMBL" id="VMSJ01000001">
    <property type="protein sequence ID" value="TVT29028.1"/>
    <property type="molecule type" value="Genomic_DNA"/>
</dbReference>
<comment type="caution">
    <text evidence="1">The sequence shown here is derived from an EMBL/GenBank/DDBJ whole genome shotgun (WGS) entry which is preliminary data.</text>
</comment>
<organism evidence="1 2">
    <name type="scientific">Salinicoccus cyprini</name>
    <dbReference type="NCBI Taxonomy" id="2493691"/>
    <lineage>
        <taxon>Bacteria</taxon>
        <taxon>Bacillati</taxon>
        <taxon>Bacillota</taxon>
        <taxon>Bacilli</taxon>
        <taxon>Bacillales</taxon>
        <taxon>Staphylococcaceae</taxon>
        <taxon>Salinicoccus</taxon>
    </lineage>
</organism>
<name>A0A558AXP4_9STAP</name>
<protein>
    <recommendedName>
        <fullName evidence="3">EVE domain-containing protein</fullName>
    </recommendedName>
</protein>
<accession>A0A558AXP4</accession>
<evidence type="ECO:0000313" key="2">
    <source>
        <dbReference type="Proteomes" id="UP000315103"/>
    </source>
</evidence>
<proteinExistence type="predicted"/>
<reference evidence="1 2" key="1">
    <citation type="submission" date="2019-07" db="EMBL/GenBank/DDBJ databases">
        <title>Salinicoccus cyprini sp. nov., isolated from gastro-intestinal tract of mirror carp, Cyprinus carpio var. specularis, collected from Gobind Sagar Reservoir, Himachal Pradesh, India.</title>
        <authorList>
            <person name="Talwar C."/>
            <person name="Singh A.K."/>
            <person name="Lal R."/>
            <person name="Negi R.K."/>
        </authorList>
    </citation>
    <scope>NUCLEOTIDE SEQUENCE [LARGE SCALE GENOMIC DNA]</scope>
    <source>
        <strain evidence="1 2">CT19</strain>
    </source>
</reference>
<keyword evidence="2" id="KW-1185">Reference proteome</keyword>
<dbReference type="OrthoDB" id="2389554at2"/>
<evidence type="ECO:0008006" key="3">
    <source>
        <dbReference type="Google" id="ProtNLM"/>
    </source>
</evidence>
<dbReference type="RefSeq" id="WP_145284915.1">
    <property type="nucleotide sequence ID" value="NZ_VMSJ01000001.1"/>
</dbReference>
<sequence length="147" mass="17077">MYAINGRFNRTFRDFELYRQLGIVSVTTTRFKENLMKMKPGERFALYSSGNGWLGVGRVVEPAVPFGEFEMRQGGRLIEYDQYPFKEIGRINPHFAKEEYVMRVEWLGLVSSLEEAIDFGTFDSKDPVVLLDETQKDAVMDVFNVRK</sequence>
<dbReference type="Proteomes" id="UP000315103">
    <property type="component" value="Unassembled WGS sequence"/>
</dbReference>
<evidence type="ECO:0000313" key="1">
    <source>
        <dbReference type="EMBL" id="TVT29028.1"/>
    </source>
</evidence>
<gene>
    <name evidence="1" type="ORF">FO441_01760</name>
</gene>
<dbReference type="AlphaFoldDB" id="A0A558AXP4"/>